<reference evidence="3" key="1">
    <citation type="submission" date="2022-11" db="UniProtKB">
        <authorList>
            <consortium name="WormBaseParasite"/>
        </authorList>
    </citation>
    <scope>IDENTIFICATION</scope>
</reference>
<proteinExistence type="predicted"/>
<accession>A0A914I372</accession>
<dbReference type="Proteomes" id="UP000887572">
    <property type="component" value="Unplaced"/>
</dbReference>
<feature type="region of interest" description="Disordered" evidence="1">
    <location>
        <begin position="11"/>
        <end position="49"/>
    </location>
</feature>
<protein>
    <submittedName>
        <fullName evidence="3">Uncharacterized protein</fullName>
    </submittedName>
</protein>
<feature type="compositionally biased region" description="Basic and acidic residues" evidence="1">
    <location>
        <begin position="23"/>
        <end position="33"/>
    </location>
</feature>
<sequence>MSDRLRSLIMHSTGDEGTSQDPRSNKALKDRTVRGGQGGQGPVSLPMPSINDTRRALCRFSCRRRFPQTFLILRVYKVPSHKVLKRDRPFVLANAAPAVISAWKWHINKRLYSVGVGMSDR</sequence>
<name>A0A914I372_GLORO</name>
<evidence type="ECO:0000313" key="2">
    <source>
        <dbReference type="Proteomes" id="UP000887572"/>
    </source>
</evidence>
<dbReference type="AlphaFoldDB" id="A0A914I372"/>
<organism evidence="2 3">
    <name type="scientific">Globodera rostochiensis</name>
    <name type="common">Golden nematode worm</name>
    <name type="synonym">Heterodera rostochiensis</name>
    <dbReference type="NCBI Taxonomy" id="31243"/>
    <lineage>
        <taxon>Eukaryota</taxon>
        <taxon>Metazoa</taxon>
        <taxon>Ecdysozoa</taxon>
        <taxon>Nematoda</taxon>
        <taxon>Chromadorea</taxon>
        <taxon>Rhabditida</taxon>
        <taxon>Tylenchina</taxon>
        <taxon>Tylenchomorpha</taxon>
        <taxon>Tylenchoidea</taxon>
        <taxon>Heteroderidae</taxon>
        <taxon>Heteroderinae</taxon>
        <taxon>Globodera</taxon>
    </lineage>
</organism>
<evidence type="ECO:0000313" key="3">
    <source>
        <dbReference type="WBParaSite" id="Gr19_v10_g708.t1"/>
    </source>
</evidence>
<keyword evidence="2" id="KW-1185">Reference proteome</keyword>
<evidence type="ECO:0000256" key="1">
    <source>
        <dbReference type="SAM" id="MobiDB-lite"/>
    </source>
</evidence>
<dbReference type="WBParaSite" id="Gr19_v10_g708.t1">
    <property type="protein sequence ID" value="Gr19_v10_g708.t1"/>
    <property type="gene ID" value="Gr19_v10_g708"/>
</dbReference>